<name>A0A1I8F668_9PLAT</name>
<evidence type="ECO:0000313" key="3">
    <source>
        <dbReference type="WBParaSite" id="maker-unitig_22001-snap-gene-0.1-mRNA-1"/>
    </source>
</evidence>
<feature type="transmembrane region" description="Helical" evidence="1">
    <location>
        <begin position="559"/>
        <end position="580"/>
    </location>
</feature>
<keyword evidence="1" id="KW-0812">Transmembrane</keyword>
<proteinExistence type="predicted"/>
<keyword evidence="2" id="KW-1185">Reference proteome</keyword>
<protein>
    <submittedName>
        <fullName evidence="3">Fungal_trans domain-containing protein</fullName>
    </submittedName>
</protein>
<keyword evidence="1" id="KW-0472">Membrane</keyword>
<dbReference type="Proteomes" id="UP000095280">
    <property type="component" value="Unplaced"/>
</dbReference>
<accession>A0A1I8F668</accession>
<evidence type="ECO:0000256" key="1">
    <source>
        <dbReference type="SAM" id="Phobius"/>
    </source>
</evidence>
<organism evidence="2 3">
    <name type="scientific">Macrostomum lignano</name>
    <dbReference type="NCBI Taxonomy" id="282301"/>
    <lineage>
        <taxon>Eukaryota</taxon>
        <taxon>Metazoa</taxon>
        <taxon>Spiralia</taxon>
        <taxon>Lophotrochozoa</taxon>
        <taxon>Platyhelminthes</taxon>
        <taxon>Rhabditophora</taxon>
        <taxon>Macrostomorpha</taxon>
        <taxon>Macrostomida</taxon>
        <taxon>Macrostomidae</taxon>
        <taxon>Macrostomum</taxon>
    </lineage>
</organism>
<reference evidence="3" key="1">
    <citation type="submission" date="2016-11" db="UniProtKB">
        <authorList>
            <consortium name="WormBaseParasite"/>
        </authorList>
    </citation>
    <scope>IDENTIFICATION</scope>
</reference>
<sequence length="581" mass="63479">LEFNLHSVIEQNAPVNESLIDLRCEQTTGELELETVASATQCRHTIAAGCPRMEPQQAAKEGGRVFRIAAIATLEHRHQLRPFQRAPHASAEIFTLARALRRLMKKRHCSRHRHGDARNAPVQSIVVAAASQRQSIRGGLSNVPPDEVVCPNNCNLALLRRAQSGRHSAIATGVNPPYRQTHWTSVLVDAIEALAKALTDSLTQPGFRGEQRVMLSPAAVVVCALKCSAMSCLYRASHVDASPVRFPTTRQQDSSTLSGVEDRCVIYCSSSVRADAVGSASGSLTKLFHKSGAEFVFPNTFTARFNNATIMICAPTVYLKRPSDGQRALPLQARHFSLACIGELQQDIVSLGAGLFTKTTVRDAVIDYSAALFAEYHAILPTICNSSTRSVTEISYFEYLWCVTWLFHAQRPGLLSVRHDRQEFSLAFCPFFFQADCTRSHTRAPAPHTVDEVVRLCASTAKLEACFLDAPNCPYEVRSRLIQLWKLVALALSWRRFPDAFPLPGSNCKKAYVADDLFNAATVAFTYPEDAIYGLGGGLLRKAIVTRAYTGAESIGLDTVAGCFVVTGCFFAVASAVLLAG</sequence>
<dbReference type="AlphaFoldDB" id="A0A1I8F668"/>
<keyword evidence="1" id="KW-1133">Transmembrane helix</keyword>
<evidence type="ECO:0000313" key="2">
    <source>
        <dbReference type="Proteomes" id="UP000095280"/>
    </source>
</evidence>
<dbReference type="WBParaSite" id="maker-unitig_22001-snap-gene-0.1-mRNA-1">
    <property type="protein sequence ID" value="maker-unitig_22001-snap-gene-0.1-mRNA-1"/>
    <property type="gene ID" value="maker-unitig_22001-snap-gene-0.1"/>
</dbReference>